<evidence type="ECO:0000313" key="2">
    <source>
        <dbReference type="EMBL" id="MPQ42555.1"/>
    </source>
</evidence>
<gene>
    <name evidence="2" type="ORF">GBZ86_02110</name>
</gene>
<comment type="similarity">
    <text evidence="1">Belongs to the ComF/GntX family.</text>
</comment>
<dbReference type="EMBL" id="WHJC01000011">
    <property type="protein sequence ID" value="MPQ42555.1"/>
    <property type="molecule type" value="Genomic_DNA"/>
</dbReference>
<name>A0A6I1MGQ7_9CLOT</name>
<accession>A0A6I1MGQ7</accession>
<protein>
    <submittedName>
        <fullName evidence="2">ComF family protein</fullName>
    </submittedName>
</protein>
<keyword evidence="3" id="KW-1185">Reference proteome</keyword>
<evidence type="ECO:0000313" key="3">
    <source>
        <dbReference type="Proteomes" id="UP000430345"/>
    </source>
</evidence>
<organism evidence="2 3">
    <name type="scientific">Clostridium tarantellae</name>
    <dbReference type="NCBI Taxonomy" id="39493"/>
    <lineage>
        <taxon>Bacteria</taxon>
        <taxon>Bacillati</taxon>
        <taxon>Bacillota</taxon>
        <taxon>Clostridia</taxon>
        <taxon>Eubacteriales</taxon>
        <taxon>Clostridiaceae</taxon>
        <taxon>Clostridium</taxon>
    </lineage>
</organism>
<reference evidence="2 3" key="1">
    <citation type="submission" date="2019-10" db="EMBL/GenBank/DDBJ databases">
        <title>The Genome Sequence of Clostridium tarantellae Isolated from Fish Brain.</title>
        <authorList>
            <person name="Bano L."/>
            <person name="Kiel M."/>
            <person name="Sales G."/>
            <person name="Doxey A.C."/>
            <person name="Mansfield M.J."/>
            <person name="Schiavone M."/>
            <person name="Rossetto O."/>
            <person name="Pirazzini M."/>
            <person name="Dobrindt U."/>
            <person name="Montecucco C."/>
        </authorList>
    </citation>
    <scope>NUCLEOTIDE SEQUENCE [LARGE SCALE GENOMIC DNA]</scope>
    <source>
        <strain evidence="2 3">DSM 3997</strain>
    </source>
</reference>
<dbReference type="RefSeq" id="WP_152887282.1">
    <property type="nucleotide sequence ID" value="NZ_WHJC01000011.1"/>
</dbReference>
<dbReference type="CDD" id="cd06223">
    <property type="entry name" value="PRTases_typeI"/>
    <property type="match status" value="1"/>
</dbReference>
<dbReference type="InterPro" id="IPR000836">
    <property type="entry name" value="PRTase_dom"/>
</dbReference>
<dbReference type="AlphaFoldDB" id="A0A6I1MGQ7"/>
<evidence type="ECO:0000256" key="1">
    <source>
        <dbReference type="ARBA" id="ARBA00008007"/>
    </source>
</evidence>
<feature type="non-terminal residue" evidence="2">
    <location>
        <position position="198"/>
    </location>
</feature>
<dbReference type="Gene3D" id="3.40.50.2020">
    <property type="match status" value="1"/>
</dbReference>
<dbReference type="PANTHER" id="PTHR47505">
    <property type="entry name" value="DNA UTILIZATION PROTEIN YHGH"/>
    <property type="match status" value="1"/>
</dbReference>
<sequence>MGKRKQKFIKYIYECLLEVIYPSKSVCINCSKDLEKEYLCEKCLNEVKLIKDKEYLDNNELYVCGYYSYTLKNLIFKLKYNKDFNVGLYLVELMNEKIKENNLQFDYILYIPTSKKKLKEKGFNQCEFLAKELSKKTNIKVINIIIKKDNIKEQKLLSSLERKKNMSKAFYISKEVNLNNKTILLIDDVITTGSTLIS</sequence>
<dbReference type="OrthoDB" id="9779910at2"/>
<proteinExistence type="inferred from homology"/>
<dbReference type="SUPFAM" id="SSF53271">
    <property type="entry name" value="PRTase-like"/>
    <property type="match status" value="1"/>
</dbReference>
<comment type="caution">
    <text evidence="2">The sequence shown here is derived from an EMBL/GenBank/DDBJ whole genome shotgun (WGS) entry which is preliminary data.</text>
</comment>
<dbReference type="InterPro" id="IPR051910">
    <property type="entry name" value="ComF/GntX_DNA_util-trans"/>
</dbReference>
<dbReference type="Proteomes" id="UP000430345">
    <property type="component" value="Unassembled WGS sequence"/>
</dbReference>
<dbReference type="InterPro" id="IPR029057">
    <property type="entry name" value="PRTase-like"/>
</dbReference>
<dbReference type="PANTHER" id="PTHR47505:SF1">
    <property type="entry name" value="DNA UTILIZATION PROTEIN YHGH"/>
    <property type="match status" value="1"/>
</dbReference>